<reference evidence="7 8" key="1">
    <citation type="submission" date="2021-03" db="EMBL/GenBank/DDBJ databases">
        <title>Genomic Encyclopedia of Type Strains, Phase IV (KMG-IV): sequencing the most valuable type-strain genomes for metagenomic binning, comparative biology and taxonomic classification.</title>
        <authorList>
            <person name="Goeker M."/>
        </authorList>
    </citation>
    <scope>NUCLEOTIDE SEQUENCE [LARGE SCALE GENOMIC DNA]</scope>
    <source>
        <strain evidence="7 8">DSM 26806</strain>
    </source>
</reference>
<dbReference type="PANTHER" id="PTHR13847:SF274">
    <property type="entry name" value="RIESKE 2FE-2S IRON-SULFUR PROTEIN YHFW-RELATED"/>
    <property type="match status" value="1"/>
</dbReference>
<evidence type="ECO:0000256" key="3">
    <source>
        <dbReference type="ARBA" id="ARBA00023004"/>
    </source>
</evidence>
<dbReference type="InterPro" id="IPR017941">
    <property type="entry name" value="Rieske_2Fe-2S"/>
</dbReference>
<feature type="domain" description="Rieske" evidence="6">
    <location>
        <begin position="430"/>
        <end position="517"/>
    </location>
</feature>
<dbReference type="Gene3D" id="3.50.50.60">
    <property type="entry name" value="FAD/NAD(P)-binding domain"/>
    <property type="match status" value="1"/>
</dbReference>
<keyword evidence="4" id="KW-0411">Iron-sulfur</keyword>
<dbReference type="InterPro" id="IPR036922">
    <property type="entry name" value="Rieske_2Fe-2S_sf"/>
</dbReference>
<evidence type="ECO:0000256" key="1">
    <source>
        <dbReference type="ARBA" id="ARBA00022714"/>
    </source>
</evidence>
<evidence type="ECO:0000256" key="4">
    <source>
        <dbReference type="ARBA" id="ARBA00023014"/>
    </source>
</evidence>
<dbReference type="InterPro" id="IPR038010">
    <property type="entry name" value="YhfW_C"/>
</dbReference>
<gene>
    <name evidence="7" type="ORF">J2Z69_002940</name>
</gene>
<dbReference type="Proteomes" id="UP001519288">
    <property type="component" value="Unassembled WGS sequence"/>
</dbReference>
<dbReference type="RefSeq" id="WP_209864000.1">
    <property type="nucleotide sequence ID" value="NZ_JAGGLD010000005.1"/>
</dbReference>
<dbReference type="PRINTS" id="PR00162">
    <property type="entry name" value="RIESKE"/>
</dbReference>
<accession>A0ABS4JMQ4</accession>
<dbReference type="InterPro" id="IPR005805">
    <property type="entry name" value="Rieske_Fe-S_prot_C"/>
</dbReference>
<dbReference type="Gene3D" id="2.102.10.10">
    <property type="entry name" value="Rieske [2Fe-2S] iron-sulphur domain"/>
    <property type="match status" value="1"/>
</dbReference>
<dbReference type="CDD" id="cd03477">
    <property type="entry name" value="Rieske_YhfW_C"/>
    <property type="match status" value="1"/>
</dbReference>
<keyword evidence="8" id="KW-1185">Reference proteome</keyword>
<dbReference type="InterPro" id="IPR006076">
    <property type="entry name" value="FAD-dep_OxRdtase"/>
</dbReference>
<dbReference type="PANTHER" id="PTHR13847">
    <property type="entry name" value="SARCOSINE DEHYDROGENASE-RELATED"/>
    <property type="match status" value="1"/>
</dbReference>
<keyword evidence="5" id="KW-1015">Disulfide bond</keyword>
<dbReference type="PROSITE" id="PS51296">
    <property type="entry name" value="RIESKE"/>
    <property type="match status" value="1"/>
</dbReference>
<evidence type="ECO:0000259" key="6">
    <source>
        <dbReference type="PROSITE" id="PS51296"/>
    </source>
</evidence>
<dbReference type="Pfam" id="PF00355">
    <property type="entry name" value="Rieske"/>
    <property type="match status" value="1"/>
</dbReference>
<evidence type="ECO:0000256" key="2">
    <source>
        <dbReference type="ARBA" id="ARBA00022723"/>
    </source>
</evidence>
<dbReference type="EMBL" id="JAGGLD010000005">
    <property type="protein sequence ID" value="MBP2001884.1"/>
    <property type="molecule type" value="Genomic_DNA"/>
</dbReference>
<comment type="caution">
    <text evidence="7">The sequence shown here is derived from an EMBL/GenBank/DDBJ whole genome shotgun (WGS) entry which is preliminary data.</text>
</comment>
<dbReference type="Pfam" id="PF01266">
    <property type="entry name" value="DAO"/>
    <property type="match status" value="1"/>
</dbReference>
<protein>
    <submittedName>
        <fullName evidence="7">Glycine/D-amino acid oxidase-like deaminating enzyme/nitrite reductase/ring-hydroxylating ferredoxin subunit</fullName>
    </submittedName>
</protein>
<name>A0ABS4JMQ4_9BACL</name>
<evidence type="ECO:0000256" key="5">
    <source>
        <dbReference type="ARBA" id="ARBA00023157"/>
    </source>
</evidence>
<dbReference type="Gene3D" id="3.30.9.10">
    <property type="entry name" value="D-Amino Acid Oxidase, subunit A, domain 2"/>
    <property type="match status" value="1"/>
</dbReference>
<dbReference type="SUPFAM" id="SSF51905">
    <property type="entry name" value="FAD/NAD(P)-binding domain"/>
    <property type="match status" value="1"/>
</dbReference>
<dbReference type="SUPFAM" id="SSF50022">
    <property type="entry name" value="ISP domain"/>
    <property type="match status" value="1"/>
</dbReference>
<proteinExistence type="predicted"/>
<organism evidence="7 8">
    <name type="scientific">Paenibacillus shirakamiensis</name>
    <dbReference type="NCBI Taxonomy" id="1265935"/>
    <lineage>
        <taxon>Bacteria</taxon>
        <taxon>Bacillati</taxon>
        <taxon>Bacillota</taxon>
        <taxon>Bacilli</taxon>
        <taxon>Bacillales</taxon>
        <taxon>Paenibacillaceae</taxon>
        <taxon>Paenibacillus</taxon>
    </lineage>
</organism>
<keyword evidence="2" id="KW-0479">Metal-binding</keyword>
<evidence type="ECO:0000313" key="8">
    <source>
        <dbReference type="Proteomes" id="UP001519288"/>
    </source>
</evidence>
<keyword evidence="3" id="KW-0408">Iron</keyword>
<evidence type="ECO:0000313" key="7">
    <source>
        <dbReference type="EMBL" id="MBP2001884.1"/>
    </source>
</evidence>
<dbReference type="InterPro" id="IPR036188">
    <property type="entry name" value="FAD/NAD-bd_sf"/>
</dbReference>
<sequence>MSTSHSPYSDLPQFPESMWRDTAKLPTFPALDQDIQTEVAVIGAGITGITTAYLLAREGFKVVLADMNQVLEGTTGYTTAKVTTQHGLVYDKLIKHFSEKEARLYYESNQEGLALIRELVGKHNMDCQFKEQDAYLYADNEKDLKELRKEWKAYEKLKLPGQWVESIPLPIPVLGAIVVKNQAQFHPLEYLKALLEDFIAHGGTVYEHTTLEDQADDHNGKLALKTLEGHTITCDYAVSGSHFPFFDGGELFFTKLHAERSYVVAGIPETSYSGGMYLSSGSNVRSIRSAEWDGQTVILYGGEGHKTGQGICTIKHYENLEQFGGELLGLKSIPYRWSAQDLFTLDGVPYIGPLSDKHPNVFVATGFGKWGMTNGTLAALMIRDQIQNKENRYTNVYTPSRFKLNPNSLKTLVVQGADTAQELISGKIDILHRKAEELKPDEGALVRYDGKKAAAYRNSDGELYIVDATCTHMGCEVEWNEGERSWDCPCHGSRFNVQGAVLEGPAIEPLPNVKKFS</sequence>
<keyword evidence="1" id="KW-0001">2Fe-2S</keyword>